<accession>A0AAJ5SSB8</accession>
<keyword evidence="6 10" id="KW-0368">Histidine biosynthesis</keyword>
<proteinExistence type="inferred from homology"/>
<dbReference type="PROSITE" id="PS51273">
    <property type="entry name" value="GATASE_TYPE_1"/>
    <property type="match status" value="1"/>
</dbReference>
<dbReference type="Gene3D" id="3.40.50.880">
    <property type="match status" value="1"/>
</dbReference>
<evidence type="ECO:0000256" key="6">
    <source>
        <dbReference type="ARBA" id="ARBA00023102"/>
    </source>
</evidence>
<evidence type="ECO:0000256" key="10">
    <source>
        <dbReference type="HAMAP-Rule" id="MF_00278"/>
    </source>
</evidence>
<evidence type="ECO:0000256" key="11">
    <source>
        <dbReference type="PIRSR" id="PIRSR000495-1"/>
    </source>
</evidence>
<keyword evidence="7 10" id="KW-0456">Lyase</keyword>
<dbReference type="PIRSF" id="PIRSF000495">
    <property type="entry name" value="Amidotransf_hisH"/>
    <property type="match status" value="1"/>
</dbReference>
<keyword evidence="10" id="KW-0963">Cytoplasm</keyword>
<dbReference type="EC" id="3.5.1.2" evidence="10"/>
<evidence type="ECO:0000256" key="2">
    <source>
        <dbReference type="ARBA" id="ARBA00011152"/>
    </source>
</evidence>
<dbReference type="GO" id="GO:0004359">
    <property type="term" value="F:glutaminase activity"/>
    <property type="evidence" value="ECO:0007669"/>
    <property type="project" value="UniProtKB-EC"/>
</dbReference>
<comment type="subcellular location">
    <subcellularLocation>
        <location evidence="10">Cytoplasm</location>
    </subcellularLocation>
</comment>
<dbReference type="PANTHER" id="PTHR42701">
    <property type="entry name" value="IMIDAZOLE GLYCEROL PHOSPHATE SYNTHASE SUBUNIT HISH"/>
    <property type="match status" value="1"/>
</dbReference>
<dbReference type="AlphaFoldDB" id="A0AAJ5SSB8"/>
<evidence type="ECO:0000259" key="12">
    <source>
        <dbReference type="Pfam" id="PF00117"/>
    </source>
</evidence>
<dbReference type="GO" id="GO:0005737">
    <property type="term" value="C:cytoplasm"/>
    <property type="evidence" value="ECO:0007669"/>
    <property type="project" value="UniProtKB-SubCell"/>
</dbReference>
<dbReference type="SUPFAM" id="SSF52317">
    <property type="entry name" value="Class I glutamine amidotransferase-like"/>
    <property type="match status" value="1"/>
</dbReference>
<evidence type="ECO:0000256" key="9">
    <source>
        <dbReference type="ARBA" id="ARBA00049534"/>
    </source>
</evidence>
<comment type="subunit">
    <text evidence="2 10">Heterodimer of HisH and HisF.</text>
</comment>
<protein>
    <recommendedName>
        <fullName evidence="10">Imidazole glycerol phosphate synthase subunit HisH</fullName>
        <ecNumber evidence="10">4.3.2.10</ecNumber>
    </recommendedName>
    <alternativeName>
        <fullName evidence="10">IGP synthase glutaminase subunit</fullName>
        <ecNumber evidence="10">3.5.1.2</ecNumber>
    </alternativeName>
    <alternativeName>
        <fullName evidence="10">IGP synthase subunit HisH</fullName>
    </alternativeName>
    <alternativeName>
        <fullName evidence="10">ImGP synthase subunit HisH</fullName>
        <shortName evidence="10">IGPS subunit HisH</shortName>
    </alternativeName>
</protein>
<feature type="active site" description="Nucleophile" evidence="10 11">
    <location>
        <position position="80"/>
    </location>
</feature>
<dbReference type="InterPro" id="IPR029062">
    <property type="entry name" value="Class_I_gatase-like"/>
</dbReference>
<dbReference type="InterPro" id="IPR017926">
    <property type="entry name" value="GATASE"/>
</dbReference>
<evidence type="ECO:0000256" key="4">
    <source>
        <dbReference type="ARBA" id="ARBA00022801"/>
    </source>
</evidence>
<gene>
    <name evidence="10 13" type="primary">hisH</name>
    <name evidence="13" type="ORF">K7K07_19925</name>
</gene>
<evidence type="ECO:0000256" key="1">
    <source>
        <dbReference type="ARBA" id="ARBA00005091"/>
    </source>
</evidence>
<feature type="active site" evidence="10 11">
    <location>
        <position position="190"/>
    </location>
</feature>
<evidence type="ECO:0000313" key="14">
    <source>
        <dbReference type="Proteomes" id="UP001209279"/>
    </source>
</evidence>
<dbReference type="RefSeq" id="WP_110604963.1">
    <property type="nucleotide sequence ID" value="NZ_CATKPM010000006.1"/>
</dbReference>
<dbReference type="NCBIfam" id="TIGR01855">
    <property type="entry name" value="IMP_synth_hisH"/>
    <property type="match status" value="1"/>
</dbReference>
<evidence type="ECO:0000256" key="8">
    <source>
        <dbReference type="ARBA" id="ARBA00047838"/>
    </source>
</evidence>
<sequence length="211" mass="23570">MIVVIDYGMGNCNSIVNMFKKVGAPVCVSSDPQTLATASGIVLPGVGAFDNGMKKLRQTGLLAQIEDAVLRRKIPFLGVCLGMHLLFESSEEGQEAGLGWIPGKVVRFNFSDSKYSGLKIPHMGWNRIAEQKDSPCIDSTRDEDRRYYFVHSYHVLCEESSDVLATTTYGYDFACAVARDNIFGFQFHPEKSHRYGFQLFQKFNELVNGYA</sequence>
<dbReference type="InterPro" id="IPR010139">
    <property type="entry name" value="Imidazole-glycPsynth_HisH"/>
</dbReference>
<dbReference type="GO" id="GO:0000105">
    <property type="term" value="P:L-histidine biosynthetic process"/>
    <property type="evidence" value="ECO:0007669"/>
    <property type="project" value="UniProtKB-UniRule"/>
</dbReference>
<evidence type="ECO:0000256" key="7">
    <source>
        <dbReference type="ARBA" id="ARBA00023239"/>
    </source>
</evidence>
<dbReference type="GO" id="GO:0000107">
    <property type="term" value="F:imidazoleglycerol-phosphate synthase activity"/>
    <property type="evidence" value="ECO:0007669"/>
    <property type="project" value="UniProtKB-UniRule"/>
</dbReference>
<comment type="catalytic activity">
    <reaction evidence="8 10">
        <text>5-[(5-phospho-1-deoxy-D-ribulos-1-ylimino)methylamino]-1-(5-phospho-beta-D-ribosyl)imidazole-4-carboxamide + L-glutamine = D-erythro-1-(imidazol-4-yl)glycerol 3-phosphate + 5-amino-1-(5-phospho-beta-D-ribosyl)imidazole-4-carboxamide + L-glutamate + H(+)</text>
        <dbReference type="Rhea" id="RHEA:24793"/>
        <dbReference type="ChEBI" id="CHEBI:15378"/>
        <dbReference type="ChEBI" id="CHEBI:29985"/>
        <dbReference type="ChEBI" id="CHEBI:58278"/>
        <dbReference type="ChEBI" id="CHEBI:58359"/>
        <dbReference type="ChEBI" id="CHEBI:58475"/>
        <dbReference type="ChEBI" id="CHEBI:58525"/>
        <dbReference type="EC" id="4.3.2.10"/>
    </reaction>
</comment>
<dbReference type="HAMAP" id="MF_00278">
    <property type="entry name" value="HisH"/>
    <property type="match status" value="1"/>
</dbReference>
<keyword evidence="3 10" id="KW-0028">Amino-acid biosynthesis</keyword>
<feature type="active site" evidence="10 11">
    <location>
        <position position="188"/>
    </location>
</feature>
<evidence type="ECO:0000313" key="13">
    <source>
        <dbReference type="EMBL" id="UXZ44320.1"/>
    </source>
</evidence>
<keyword evidence="4 10" id="KW-0378">Hydrolase</keyword>
<dbReference type="GO" id="GO:0016829">
    <property type="term" value="F:lyase activity"/>
    <property type="evidence" value="ECO:0007669"/>
    <property type="project" value="UniProtKB-KW"/>
</dbReference>
<dbReference type="Proteomes" id="UP001209279">
    <property type="component" value="Chromosome"/>
</dbReference>
<dbReference type="Pfam" id="PF00117">
    <property type="entry name" value="GATase"/>
    <property type="match status" value="1"/>
</dbReference>
<comment type="catalytic activity">
    <reaction evidence="9 10">
        <text>L-glutamine + H2O = L-glutamate + NH4(+)</text>
        <dbReference type="Rhea" id="RHEA:15889"/>
        <dbReference type="ChEBI" id="CHEBI:15377"/>
        <dbReference type="ChEBI" id="CHEBI:28938"/>
        <dbReference type="ChEBI" id="CHEBI:29985"/>
        <dbReference type="ChEBI" id="CHEBI:58359"/>
        <dbReference type="EC" id="3.5.1.2"/>
    </reaction>
</comment>
<dbReference type="CDD" id="cd01748">
    <property type="entry name" value="GATase1_IGP_Synthase"/>
    <property type="match status" value="1"/>
</dbReference>
<feature type="domain" description="Glutamine amidotransferase" evidence="12">
    <location>
        <begin position="3"/>
        <end position="195"/>
    </location>
</feature>
<comment type="function">
    <text evidence="10">IGPS catalyzes the conversion of PRFAR and glutamine to IGP, AICAR and glutamate. The HisH subunit catalyzes the hydrolysis of glutamine to glutamate and ammonia as part of the synthesis of IGP and AICAR. The resulting ammonia molecule is channeled to the active site of HisF.</text>
</comment>
<organism evidence="13 14">
    <name type="scientific">Pseudomonas soli</name>
    <dbReference type="NCBI Taxonomy" id="1306993"/>
    <lineage>
        <taxon>Bacteria</taxon>
        <taxon>Pseudomonadati</taxon>
        <taxon>Pseudomonadota</taxon>
        <taxon>Gammaproteobacteria</taxon>
        <taxon>Pseudomonadales</taxon>
        <taxon>Pseudomonadaceae</taxon>
        <taxon>Pseudomonas</taxon>
    </lineage>
</organism>
<comment type="pathway">
    <text evidence="1 10">Amino-acid biosynthesis; L-histidine biosynthesis; L-histidine from 5-phospho-alpha-D-ribose 1-diphosphate: step 5/9.</text>
</comment>
<dbReference type="EMBL" id="CP083803">
    <property type="protein sequence ID" value="UXZ44320.1"/>
    <property type="molecule type" value="Genomic_DNA"/>
</dbReference>
<dbReference type="PANTHER" id="PTHR42701:SF1">
    <property type="entry name" value="IMIDAZOLE GLYCEROL PHOSPHATE SYNTHASE SUBUNIT HISH"/>
    <property type="match status" value="1"/>
</dbReference>
<keyword evidence="5 10" id="KW-0315">Glutamine amidotransferase</keyword>
<reference evidence="13" key="1">
    <citation type="submission" date="2021-08" db="EMBL/GenBank/DDBJ databases">
        <authorList>
            <person name="Yaryura P.M."/>
            <person name="Bianco M.I."/>
            <person name="Morais C."/>
            <person name="Setubal J.C."/>
        </authorList>
    </citation>
    <scope>NUCLEOTIDE SEQUENCE</scope>
    <source>
        <strain evidence="13">AP1</strain>
    </source>
</reference>
<evidence type="ECO:0000256" key="3">
    <source>
        <dbReference type="ARBA" id="ARBA00022605"/>
    </source>
</evidence>
<dbReference type="EC" id="4.3.2.10" evidence="10"/>
<name>A0AAJ5SSB8_9PSED</name>
<evidence type="ECO:0000256" key="5">
    <source>
        <dbReference type="ARBA" id="ARBA00022962"/>
    </source>
</evidence>